<sequence length="114" mass="13214">MHCVFALFCSALALVSVRLPSLNLRWAVFVFFPVHRHCFTLSTCCVLVWQFWLGKHLYRIKESKTFRARSLKPNALEAPKSSDAAPYKRPRFTAHTLTPKASHESRMLNDDTEY</sequence>
<protein>
    <submittedName>
        <fullName evidence="2">Putative secreted protein</fullName>
    </submittedName>
</protein>
<reference evidence="2" key="1">
    <citation type="submission" date="2018-01" db="EMBL/GenBank/DDBJ databases">
        <title>An insight into the sialome of Amazonian anophelines.</title>
        <authorList>
            <person name="Ribeiro J.M."/>
            <person name="Scarpassa V."/>
            <person name="Calvo E."/>
        </authorList>
    </citation>
    <scope>NUCLEOTIDE SEQUENCE</scope>
    <source>
        <tissue evidence="2">Salivary glands</tissue>
    </source>
</reference>
<dbReference type="AlphaFoldDB" id="A0A2M4C7V3"/>
<proteinExistence type="predicted"/>
<organism evidence="2">
    <name type="scientific">Anopheles marajoara</name>
    <dbReference type="NCBI Taxonomy" id="58244"/>
    <lineage>
        <taxon>Eukaryota</taxon>
        <taxon>Metazoa</taxon>
        <taxon>Ecdysozoa</taxon>
        <taxon>Arthropoda</taxon>
        <taxon>Hexapoda</taxon>
        <taxon>Insecta</taxon>
        <taxon>Pterygota</taxon>
        <taxon>Neoptera</taxon>
        <taxon>Endopterygota</taxon>
        <taxon>Diptera</taxon>
        <taxon>Nematocera</taxon>
        <taxon>Culicoidea</taxon>
        <taxon>Culicidae</taxon>
        <taxon>Anophelinae</taxon>
        <taxon>Anopheles</taxon>
    </lineage>
</organism>
<feature type="compositionally biased region" description="Basic and acidic residues" evidence="1">
    <location>
        <begin position="101"/>
        <end position="114"/>
    </location>
</feature>
<feature type="region of interest" description="Disordered" evidence="1">
    <location>
        <begin position="77"/>
        <end position="114"/>
    </location>
</feature>
<evidence type="ECO:0000313" key="2">
    <source>
        <dbReference type="EMBL" id="MBW61329.1"/>
    </source>
</evidence>
<accession>A0A2M4C7V3</accession>
<dbReference type="EMBL" id="GGFJ01012188">
    <property type="protein sequence ID" value="MBW61329.1"/>
    <property type="molecule type" value="Transcribed_RNA"/>
</dbReference>
<name>A0A2M4C7V3_9DIPT</name>
<evidence type="ECO:0000256" key="1">
    <source>
        <dbReference type="SAM" id="MobiDB-lite"/>
    </source>
</evidence>